<sequence>MEENELEEGEAISSLEYDAIVDPDVSLSYIDEKIQLVLGHFQKVFDGEVSPENSGAKLGEYGSFLPVYLRLPSVWSQPRVPGKVTERNTSTSVHNPPTENTAASISPSVPSGNNSVPVPKHLDDTKRNKTCTSAHNVEELTPQNGSTNKSHNKGKENNLLKVRIKVGSGNVLLRPLAAIYSDMGLDYSPSSSPEDSPGISGGISLGNSLIMTCFPVSDGYVLSPLPESMLHLMENESLYLKSQKSGTSAFGVEVLKSKNVKDKMTSSDLTNSNRRGNLRTKADVEIPVGRALVSDALCTPTRSNSRVSYEKSERIIQEVTGEDAGRIREPKNAFSKDKTFLPYLSDDELLEVVASSDARKFGEVGDDSVQPKGKLSSKTRSTDRTWEEDKLNDHKVAQCSPYIKGAASSGKNCVAINSSNEKLKVVKDGIADPSAPDKLIPLQHSSLNEDGRSKGCEINDVRHTENPKESVEALSSAEKKKRTQSKRDHYLEKQNAVKSLKELSKSVRKELHRDSPSESKAAKMGCRTDSTESPFREKVKANEKDYSGFSEKSNESQSAKKAECPPQSETHGKGSEIVQLMVNGPTTSAAAAPSPHVVIEDNWVLCDKCQKWRLLPYGTDPTQLPRKWLCTMLNWLPGMNKCSISEEETTRNQITLNAPGSQAASGAFFINGQYADQNHHTGFQLAADYGKKKHSTKDVPSHGTQLADCVKNRHASFDSVSLTENQVNSNGLSKYSFEHMSKSAEFNFEKVKERGKKKHRTIEQCSTGGEVIERNGQISKSKSKKGSDQDGHRVSKKVKVEGAYNVDEDWYSDHRKSASMTSSDSKENSSACYGEKLDKKDYSGKKRKEARLDYKFHAEAAGSNKCLLDDGVSVKEEISRSESRKEKKIKMEDEMERRNRGMRISSPGGRERPHNGMENENKHITEIEEKDQFHVFAESEKNLSYLGSKRALSDVQPSTAATSSSSKVSGSSKNKSNFQETRGSPVESVSSSPLRTSNADSILFKTNAVGTDATNAGFSVLGSQRGCSNGEVFGAIDKSVNSSKGKSSPFVHNGSLKDYQDADFEVMNTTKRTSGYMDKKSSPLSFGKTKDGMCLKSFPEFEENIIVAGNDIQCRNHILNQEKQNYRNQSNGSGQQKSLTSSLSRAKEKHKSSNSGVDKYEDKISDSVNEKEGLCSTEKKSSVRYDSDLDSRSRSAYQEDLRDGNYRIVEKKDERRAESVGKLSSEATRDVKLKKSEVQASLGTNNLLVTHERDLHSRGHSQLNKSSTTPCEDRKSSNFITRDQPENLETTPVRGKSQALPHSGDSNVTPFEDSQTTPVRTKGGKPEMSSVNATTRNAKLLEQPRNPNSLRLPITHGFNAPSPVRRDGNHSAASVLKEARDLKHTANRLKAEGLEHKSTGLYFEAALKFLHVAFLLEFSSAESGKHGESTQAMAMYSDTAKLLVEYKLGLHASKDTFGYLATLTTLASKKKKKRFCAHEYERRKEMAAAALAYKCMEVAYMKVVFSKHSSASKDRHELQTALQMVPSGESPSSSASDIDNLNNQSTANKSASLKAVNPTKWLAHMSLLHAHDVNYAMEASRKSQHAFTAANACPEESQYGPEGIASVRRVLDLSFHDVEGLLHLVRQSLDSISRLLNHS</sequence>
<feature type="compositionally biased region" description="Polar residues" evidence="4">
    <location>
        <begin position="130"/>
        <end position="149"/>
    </location>
</feature>
<evidence type="ECO:0000313" key="7">
    <source>
        <dbReference type="Proteomes" id="UP001189122"/>
    </source>
</evidence>
<name>A0A7I8JGJ9_SPIIN</name>
<feature type="region of interest" description="Disordered" evidence="4">
    <location>
        <begin position="1254"/>
        <end position="1332"/>
    </location>
</feature>
<dbReference type="PANTHER" id="PTHR46524:SF7">
    <property type="entry name" value="CW-TYPE ZINC FINGER"/>
    <property type="match status" value="1"/>
</dbReference>
<keyword evidence="2" id="KW-0863">Zinc-finger</keyword>
<feature type="compositionally biased region" description="Low complexity" evidence="4">
    <location>
        <begin position="1527"/>
        <end position="1536"/>
    </location>
</feature>
<feature type="compositionally biased region" description="Low complexity" evidence="4">
    <location>
        <begin position="958"/>
        <end position="977"/>
    </location>
</feature>
<protein>
    <recommendedName>
        <fullName evidence="5">CW-type domain-containing protein</fullName>
    </recommendedName>
</protein>
<evidence type="ECO:0000259" key="5">
    <source>
        <dbReference type="PROSITE" id="PS51050"/>
    </source>
</evidence>
<reference evidence="6 7" key="1">
    <citation type="submission" date="2019-12" db="EMBL/GenBank/DDBJ databases">
        <authorList>
            <person name="Scholz U."/>
            <person name="Mascher M."/>
            <person name="Fiebig A."/>
        </authorList>
    </citation>
    <scope>NUCLEOTIDE SEQUENCE</scope>
</reference>
<keyword evidence="7" id="KW-1185">Reference proteome</keyword>
<dbReference type="PROSITE" id="PS51050">
    <property type="entry name" value="ZF_CW"/>
    <property type="match status" value="1"/>
</dbReference>
<dbReference type="InterPro" id="IPR011124">
    <property type="entry name" value="Znf_CW"/>
</dbReference>
<keyword evidence="3" id="KW-0862">Zinc</keyword>
<evidence type="ECO:0000313" key="6">
    <source>
        <dbReference type="EMBL" id="CAA2629838.1"/>
    </source>
</evidence>
<feature type="compositionally biased region" description="Basic and acidic residues" evidence="4">
    <location>
        <begin position="499"/>
        <end position="521"/>
    </location>
</feature>
<gene>
    <name evidence="6" type="ORF">SI7747_12015476</name>
</gene>
<feature type="compositionally biased region" description="Basic and acidic residues" evidence="4">
    <location>
        <begin position="909"/>
        <end position="918"/>
    </location>
</feature>
<accession>A0A7I8JGJ9</accession>
<evidence type="ECO:0000256" key="2">
    <source>
        <dbReference type="ARBA" id="ARBA00022771"/>
    </source>
</evidence>
<feature type="compositionally biased region" description="Basic and acidic residues" evidence="4">
    <location>
        <begin position="534"/>
        <end position="563"/>
    </location>
</feature>
<dbReference type="InterPro" id="IPR055300">
    <property type="entry name" value="CWZF3/5/7"/>
</dbReference>
<feature type="region of interest" description="Disordered" evidence="4">
    <location>
        <begin position="1126"/>
        <end position="1197"/>
    </location>
</feature>
<feature type="domain" description="CW-type" evidence="5">
    <location>
        <begin position="597"/>
        <end position="650"/>
    </location>
</feature>
<feature type="compositionally biased region" description="Polar residues" evidence="4">
    <location>
        <begin position="87"/>
        <end position="105"/>
    </location>
</feature>
<dbReference type="EMBL" id="LR743599">
    <property type="protein sequence ID" value="CAA2629838.1"/>
    <property type="molecule type" value="Genomic_DNA"/>
</dbReference>
<feature type="region of interest" description="Disordered" evidence="4">
    <location>
        <begin position="362"/>
        <end position="387"/>
    </location>
</feature>
<dbReference type="PANTHER" id="PTHR46524">
    <property type="entry name" value="CW-TYPE ZINC FINGER"/>
    <property type="match status" value="1"/>
</dbReference>
<dbReference type="EMBL" id="CACRZD030000012">
    <property type="protein sequence ID" value="CAA6669081.1"/>
    <property type="molecule type" value="Genomic_DNA"/>
</dbReference>
<feature type="region of interest" description="Disordered" evidence="4">
    <location>
        <begin position="893"/>
        <end position="918"/>
    </location>
</feature>
<feature type="compositionally biased region" description="Basic and acidic residues" evidence="4">
    <location>
        <begin position="1158"/>
        <end position="1197"/>
    </location>
</feature>
<feature type="region of interest" description="Disordered" evidence="4">
    <location>
        <begin position="951"/>
        <end position="995"/>
    </location>
</feature>
<feature type="compositionally biased region" description="Polar residues" evidence="4">
    <location>
        <begin position="1304"/>
        <end position="1319"/>
    </location>
</feature>
<feature type="compositionally biased region" description="Low complexity" evidence="4">
    <location>
        <begin position="106"/>
        <end position="119"/>
    </location>
</feature>
<dbReference type="Pfam" id="PF07496">
    <property type="entry name" value="zf-CW"/>
    <property type="match status" value="1"/>
</dbReference>
<feature type="compositionally biased region" description="Polar residues" evidence="4">
    <location>
        <begin position="1260"/>
        <end position="1270"/>
    </location>
</feature>
<feature type="region of interest" description="Disordered" evidence="4">
    <location>
        <begin position="757"/>
        <end position="799"/>
    </location>
</feature>
<evidence type="ECO:0000256" key="1">
    <source>
        <dbReference type="ARBA" id="ARBA00022723"/>
    </source>
</evidence>
<keyword evidence="1" id="KW-0479">Metal-binding</keyword>
<feature type="region of interest" description="Disordered" evidence="4">
    <location>
        <begin position="1524"/>
        <end position="1544"/>
    </location>
</feature>
<dbReference type="GO" id="GO:0008270">
    <property type="term" value="F:zinc ion binding"/>
    <property type="evidence" value="ECO:0007669"/>
    <property type="project" value="UniProtKB-KW"/>
</dbReference>
<evidence type="ECO:0000256" key="4">
    <source>
        <dbReference type="SAM" id="MobiDB-lite"/>
    </source>
</evidence>
<dbReference type="Pfam" id="PF24756">
    <property type="entry name" value="THD_CWZF3-5-7"/>
    <property type="match status" value="2"/>
</dbReference>
<organism evidence="6">
    <name type="scientific">Spirodela intermedia</name>
    <name type="common">Intermediate duckweed</name>
    <dbReference type="NCBI Taxonomy" id="51605"/>
    <lineage>
        <taxon>Eukaryota</taxon>
        <taxon>Viridiplantae</taxon>
        <taxon>Streptophyta</taxon>
        <taxon>Embryophyta</taxon>
        <taxon>Tracheophyta</taxon>
        <taxon>Spermatophyta</taxon>
        <taxon>Magnoliopsida</taxon>
        <taxon>Liliopsida</taxon>
        <taxon>Araceae</taxon>
        <taxon>Lemnoideae</taxon>
        <taxon>Spirodela</taxon>
    </lineage>
</organism>
<dbReference type="Proteomes" id="UP001189122">
    <property type="component" value="Unassembled WGS sequence"/>
</dbReference>
<evidence type="ECO:0000256" key="3">
    <source>
        <dbReference type="ARBA" id="ARBA00022833"/>
    </source>
</evidence>
<feature type="compositionally biased region" description="Polar residues" evidence="4">
    <location>
        <begin position="978"/>
        <end position="995"/>
    </location>
</feature>
<dbReference type="InterPro" id="IPR056406">
    <property type="entry name" value="THD_CWZF3/5/7"/>
</dbReference>
<feature type="region of interest" description="Disordered" evidence="4">
    <location>
        <begin position="78"/>
        <end position="156"/>
    </location>
</feature>
<feature type="region of interest" description="Disordered" evidence="4">
    <location>
        <begin position="464"/>
        <end position="572"/>
    </location>
</feature>
<dbReference type="Gene3D" id="3.30.40.100">
    <property type="match status" value="1"/>
</dbReference>
<feature type="compositionally biased region" description="Polar residues" evidence="4">
    <location>
        <begin position="1126"/>
        <end position="1144"/>
    </location>
</feature>
<proteinExistence type="predicted"/>